<proteinExistence type="predicted"/>
<keyword evidence="2" id="KW-0732">Signal</keyword>
<feature type="compositionally biased region" description="Basic and acidic residues" evidence="1">
    <location>
        <begin position="72"/>
        <end position="104"/>
    </location>
</feature>
<comment type="caution">
    <text evidence="3">The sequence shown here is derived from an EMBL/GenBank/DDBJ whole genome shotgun (WGS) entry which is preliminary data.</text>
</comment>
<evidence type="ECO:0000313" key="3">
    <source>
        <dbReference type="EMBL" id="PQA85622.1"/>
    </source>
</evidence>
<gene>
    <name evidence="3" type="ORF">CW354_22075</name>
</gene>
<dbReference type="Proteomes" id="UP000239504">
    <property type="component" value="Unassembled WGS sequence"/>
</dbReference>
<evidence type="ECO:0000256" key="1">
    <source>
        <dbReference type="SAM" id="MobiDB-lite"/>
    </source>
</evidence>
<organism evidence="3 4">
    <name type="scientific">Hyphococcus luteus</name>
    <dbReference type="NCBI Taxonomy" id="2058213"/>
    <lineage>
        <taxon>Bacteria</taxon>
        <taxon>Pseudomonadati</taxon>
        <taxon>Pseudomonadota</taxon>
        <taxon>Alphaproteobacteria</taxon>
        <taxon>Parvularculales</taxon>
        <taxon>Parvularculaceae</taxon>
        <taxon>Hyphococcus</taxon>
    </lineage>
</organism>
<dbReference type="AlphaFoldDB" id="A0A2S7JZG0"/>
<name>A0A2S7JZG0_9PROT</name>
<feature type="signal peptide" evidence="2">
    <location>
        <begin position="1"/>
        <end position="24"/>
    </location>
</feature>
<reference evidence="3 4" key="1">
    <citation type="submission" date="2017-12" db="EMBL/GenBank/DDBJ databases">
        <authorList>
            <person name="Hurst M.R.H."/>
        </authorList>
    </citation>
    <scope>NUCLEOTIDE SEQUENCE [LARGE SCALE GENOMIC DNA]</scope>
    <source>
        <strain evidence="3 4">SY-3-19</strain>
    </source>
</reference>
<dbReference type="EMBL" id="PJCH01000017">
    <property type="protein sequence ID" value="PQA85622.1"/>
    <property type="molecule type" value="Genomic_DNA"/>
</dbReference>
<evidence type="ECO:0000313" key="4">
    <source>
        <dbReference type="Proteomes" id="UP000239504"/>
    </source>
</evidence>
<sequence length="116" mass="12062">MRKSLLTSIAAISASAMSMGAAHAAPEPLPAELDSAALLAEEGPAPEEEARSALSAILARFITVETKAEVTRTAAAEHPKGGCPKEAEKLSEADGASEDKDKKKQLVGPEPIYFAF</sequence>
<feature type="chain" id="PRO_5015596302" evidence="2">
    <location>
        <begin position="25"/>
        <end position="116"/>
    </location>
</feature>
<accession>A0A2S7JZG0</accession>
<evidence type="ECO:0000256" key="2">
    <source>
        <dbReference type="SAM" id="SignalP"/>
    </source>
</evidence>
<protein>
    <submittedName>
        <fullName evidence="3">Uncharacterized protein</fullName>
    </submittedName>
</protein>
<feature type="region of interest" description="Disordered" evidence="1">
    <location>
        <begin position="72"/>
        <end position="110"/>
    </location>
</feature>
<keyword evidence="4" id="KW-1185">Reference proteome</keyword>
<dbReference type="RefSeq" id="WP_104832262.1">
    <property type="nucleotide sequence ID" value="NZ_PJCH01000017.1"/>
</dbReference>